<feature type="region of interest" description="Disordered" evidence="1">
    <location>
        <begin position="48"/>
        <end position="79"/>
    </location>
</feature>
<proteinExistence type="predicted"/>
<gene>
    <name evidence="2" type="ORF">NPX13_g6722</name>
</gene>
<organism evidence="2 3">
    <name type="scientific">Xylaria arbuscula</name>
    <dbReference type="NCBI Taxonomy" id="114810"/>
    <lineage>
        <taxon>Eukaryota</taxon>
        <taxon>Fungi</taxon>
        <taxon>Dikarya</taxon>
        <taxon>Ascomycota</taxon>
        <taxon>Pezizomycotina</taxon>
        <taxon>Sordariomycetes</taxon>
        <taxon>Xylariomycetidae</taxon>
        <taxon>Xylariales</taxon>
        <taxon>Xylariaceae</taxon>
        <taxon>Xylaria</taxon>
    </lineage>
</organism>
<name>A0A9W8TK57_9PEZI</name>
<evidence type="ECO:0000313" key="3">
    <source>
        <dbReference type="Proteomes" id="UP001148614"/>
    </source>
</evidence>
<evidence type="ECO:0000313" key="2">
    <source>
        <dbReference type="EMBL" id="KAJ3567560.1"/>
    </source>
</evidence>
<dbReference type="EMBL" id="JANPWZ010001227">
    <property type="protein sequence ID" value="KAJ3567560.1"/>
    <property type="molecule type" value="Genomic_DNA"/>
</dbReference>
<dbReference type="Proteomes" id="UP001148614">
    <property type="component" value="Unassembled WGS sequence"/>
</dbReference>
<evidence type="ECO:0000256" key="1">
    <source>
        <dbReference type="SAM" id="MobiDB-lite"/>
    </source>
</evidence>
<keyword evidence="3" id="KW-1185">Reference proteome</keyword>
<comment type="caution">
    <text evidence="2">The sequence shown here is derived from an EMBL/GenBank/DDBJ whole genome shotgun (WGS) entry which is preliminary data.</text>
</comment>
<feature type="compositionally biased region" description="Polar residues" evidence="1">
    <location>
        <begin position="70"/>
        <end position="79"/>
    </location>
</feature>
<dbReference type="AlphaFoldDB" id="A0A9W8TK57"/>
<dbReference type="Gene3D" id="3.20.20.80">
    <property type="entry name" value="Glycosidases"/>
    <property type="match status" value="1"/>
</dbReference>
<reference evidence="2" key="1">
    <citation type="submission" date="2022-07" db="EMBL/GenBank/DDBJ databases">
        <title>Genome Sequence of Xylaria arbuscula.</title>
        <authorList>
            <person name="Buettner E."/>
        </authorList>
    </citation>
    <scope>NUCLEOTIDE SEQUENCE</scope>
    <source>
        <strain evidence="2">VT107</strain>
    </source>
</reference>
<accession>A0A9W8TK57</accession>
<protein>
    <submittedName>
        <fullName evidence="2">Uncharacterized protein</fullName>
    </submittedName>
</protein>
<sequence length="105" mass="11920">MTDKATATSRQEGATFAAQWARAFDVHPQVVILTWWNEWMAQRQVDDASGNPQFVDNYDGEYSRDIEPQDPTQPGSHGSRFLTWTQQYVSAYKAYQAIPVGLTGY</sequence>